<name>A0ACC0ZR70_9ROSI</name>
<gene>
    <name evidence="1" type="ORF">Patl1_34936</name>
</gene>
<protein>
    <submittedName>
        <fullName evidence="1">Uncharacterized protein</fullName>
    </submittedName>
</protein>
<reference evidence="2" key="1">
    <citation type="journal article" date="2023" name="G3 (Bethesda)">
        <title>Genome assembly and association tests identify interacting loci associated with vigor, precocity, and sex in interspecific pistachio rootstocks.</title>
        <authorList>
            <person name="Palmer W."/>
            <person name="Jacygrad E."/>
            <person name="Sagayaradj S."/>
            <person name="Cavanaugh K."/>
            <person name="Han R."/>
            <person name="Bertier L."/>
            <person name="Beede B."/>
            <person name="Kafkas S."/>
            <person name="Golino D."/>
            <person name="Preece J."/>
            <person name="Michelmore R."/>
        </authorList>
    </citation>
    <scope>NUCLEOTIDE SEQUENCE [LARGE SCALE GENOMIC DNA]</scope>
</reference>
<sequence length="101" mass="11958">MNSMRPNIAYDVTRLSRYTHNPDKSHWIALDRVARYLKGTIDYGLTFGSTPPILEGYSNANWISNSDEKKIHKWLYLYTWWRCCVMEVFQKNLHSSVYHGV</sequence>
<comment type="caution">
    <text evidence="1">The sequence shown here is derived from an EMBL/GenBank/DDBJ whole genome shotgun (WGS) entry which is preliminary data.</text>
</comment>
<evidence type="ECO:0000313" key="1">
    <source>
        <dbReference type="EMBL" id="KAJ0075727.1"/>
    </source>
</evidence>
<dbReference type="EMBL" id="CM047910">
    <property type="protein sequence ID" value="KAJ0075727.1"/>
    <property type="molecule type" value="Genomic_DNA"/>
</dbReference>
<organism evidence="1 2">
    <name type="scientific">Pistacia atlantica</name>
    <dbReference type="NCBI Taxonomy" id="434234"/>
    <lineage>
        <taxon>Eukaryota</taxon>
        <taxon>Viridiplantae</taxon>
        <taxon>Streptophyta</taxon>
        <taxon>Embryophyta</taxon>
        <taxon>Tracheophyta</taxon>
        <taxon>Spermatophyta</taxon>
        <taxon>Magnoliopsida</taxon>
        <taxon>eudicotyledons</taxon>
        <taxon>Gunneridae</taxon>
        <taxon>Pentapetalae</taxon>
        <taxon>rosids</taxon>
        <taxon>malvids</taxon>
        <taxon>Sapindales</taxon>
        <taxon>Anacardiaceae</taxon>
        <taxon>Pistacia</taxon>
    </lineage>
</organism>
<dbReference type="Proteomes" id="UP001164250">
    <property type="component" value="Chromosome 15"/>
</dbReference>
<evidence type="ECO:0000313" key="2">
    <source>
        <dbReference type="Proteomes" id="UP001164250"/>
    </source>
</evidence>
<proteinExistence type="predicted"/>
<accession>A0ACC0ZR70</accession>
<keyword evidence="2" id="KW-1185">Reference proteome</keyword>